<dbReference type="AlphaFoldDB" id="A0A7Y3ZEL1"/>
<feature type="transmembrane region" description="Helical" evidence="1">
    <location>
        <begin position="171"/>
        <end position="193"/>
    </location>
</feature>
<feature type="transmembrane region" description="Helical" evidence="1">
    <location>
        <begin position="200"/>
        <end position="223"/>
    </location>
</feature>
<dbReference type="EMBL" id="VTYN01000035">
    <property type="protein sequence ID" value="NOH50675.1"/>
    <property type="molecule type" value="Genomic_DNA"/>
</dbReference>
<comment type="caution">
    <text evidence="2">The sequence shown here is derived from an EMBL/GenBank/DDBJ whole genome shotgun (WGS) entry which is preliminary data.</text>
</comment>
<evidence type="ECO:0008006" key="4">
    <source>
        <dbReference type="Google" id="ProtNLM"/>
    </source>
</evidence>
<name>A0A7Y3ZEL1_9VIBR</name>
<keyword evidence="1" id="KW-0812">Transmembrane</keyword>
<organism evidence="2 3">
    <name type="scientific">Vibrio rotiferianus</name>
    <dbReference type="NCBI Taxonomy" id="190895"/>
    <lineage>
        <taxon>Bacteria</taxon>
        <taxon>Pseudomonadati</taxon>
        <taxon>Pseudomonadota</taxon>
        <taxon>Gammaproteobacteria</taxon>
        <taxon>Vibrionales</taxon>
        <taxon>Vibrionaceae</taxon>
        <taxon>Vibrio</taxon>
    </lineage>
</organism>
<evidence type="ECO:0000313" key="2">
    <source>
        <dbReference type="EMBL" id="NOH50675.1"/>
    </source>
</evidence>
<keyword evidence="1" id="KW-0472">Membrane</keyword>
<sequence>MMKSIVAMLRKEWLENPLVTRVPLFMFACGVLLFVSLMSSSTLQHNMFFQMSFGGDVSDIHKELGDNVNMLITGGIGLLSILLGTQYFPRTLRKERSEGSIMFWRSMPVSDVKTHLVKLTFGLLVIPLVCSVLVFAADFMLWMLNVSTDHQLALLYRQASLGFVLLNWVEFLLRMVVAGVLLLPLALTAMAISQKVNSPLLVILIGIYALRWMPIAMFNFYGLDDFFSAIFYLPLHAILAPNPFSAIPGAGWMNVGIYAFIGVLAWTASIKFSRTVN</sequence>
<accession>A0A7Y3ZEL1</accession>
<proteinExistence type="predicted"/>
<gene>
    <name evidence="2" type="ORF">F0262_21795</name>
</gene>
<feature type="transmembrane region" description="Helical" evidence="1">
    <location>
        <begin position="68"/>
        <end position="88"/>
    </location>
</feature>
<evidence type="ECO:0000313" key="3">
    <source>
        <dbReference type="Proteomes" id="UP000572072"/>
    </source>
</evidence>
<evidence type="ECO:0000256" key="1">
    <source>
        <dbReference type="SAM" id="Phobius"/>
    </source>
</evidence>
<feature type="transmembrane region" description="Helical" evidence="1">
    <location>
        <begin position="121"/>
        <end position="144"/>
    </location>
</feature>
<dbReference type="Proteomes" id="UP000572072">
    <property type="component" value="Unassembled WGS sequence"/>
</dbReference>
<reference evidence="2 3" key="1">
    <citation type="submission" date="2019-08" db="EMBL/GenBank/DDBJ databases">
        <title>Draft genome sequencing and comparative genomics of hatchery-associated Vibrios.</title>
        <authorList>
            <person name="Kehlet-Delgado H."/>
            <person name="Mueller R.S."/>
        </authorList>
    </citation>
    <scope>NUCLEOTIDE SEQUENCE [LARGE SCALE GENOMIC DNA]</scope>
    <source>
        <strain evidence="2 3">00-78-3</strain>
    </source>
</reference>
<protein>
    <recommendedName>
        <fullName evidence="4">ABC transporter</fullName>
    </recommendedName>
</protein>
<keyword evidence="1" id="KW-1133">Transmembrane helix</keyword>
<feature type="transmembrane region" description="Helical" evidence="1">
    <location>
        <begin position="243"/>
        <end position="266"/>
    </location>
</feature>